<comment type="caution">
    <text evidence="1">The sequence shown here is derived from an EMBL/GenBank/DDBJ whole genome shotgun (WGS) entry which is preliminary data.</text>
</comment>
<dbReference type="EMBL" id="QPGA01000021">
    <property type="protein sequence ID" value="RDE50368.1"/>
    <property type="molecule type" value="Genomic_DNA"/>
</dbReference>
<reference evidence="1 2" key="1">
    <citation type="submission" date="2018-05" db="EMBL/GenBank/DDBJ databases">
        <title>Integrated omic analyses show evidence that a Ca. Accumulibacter phosphatis strain performs denitrification under micro-aerobic conditions.</title>
        <authorList>
            <person name="Camejo P.Y."/>
            <person name="Katherine M.D."/>
            <person name="Daniel N.R."/>
        </authorList>
    </citation>
    <scope>NUCLEOTIDE SEQUENCE [LARGE SCALE GENOMIC DNA]</scope>
    <source>
        <strain evidence="1">UW-LDO-IC</strain>
    </source>
</reference>
<dbReference type="Proteomes" id="UP000253831">
    <property type="component" value="Unassembled WGS sequence"/>
</dbReference>
<gene>
    <name evidence="1" type="ORF">DVS81_11755</name>
</gene>
<name>A0A369XSJ4_9PROT</name>
<evidence type="ECO:0000313" key="2">
    <source>
        <dbReference type="Proteomes" id="UP000253831"/>
    </source>
</evidence>
<accession>A0A369XSJ4</accession>
<evidence type="ECO:0000313" key="1">
    <source>
        <dbReference type="EMBL" id="RDE50368.1"/>
    </source>
</evidence>
<protein>
    <submittedName>
        <fullName evidence="1">Uncharacterized protein</fullName>
    </submittedName>
</protein>
<dbReference type="AlphaFoldDB" id="A0A369XSJ4"/>
<sequence length="104" mass="11330">MIGVARNSDTVLIDWGAWRAMEKTPIRRAHLKEEAIASPPIVVSRALPFQRPHLAPADALSRLTVPAKWAGRVALTVMTIETPQIMKVMTAPLFPDPSPARGGL</sequence>
<proteinExistence type="predicted"/>
<organism evidence="1 2">
    <name type="scientific">Candidatus Accumulibacter meliphilus</name>
    <dbReference type="NCBI Taxonomy" id="2211374"/>
    <lineage>
        <taxon>Bacteria</taxon>
        <taxon>Pseudomonadati</taxon>
        <taxon>Pseudomonadota</taxon>
        <taxon>Betaproteobacteria</taxon>
        <taxon>Candidatus Accumulibacter</taxon>
    </lineage>
</organism>